<name>A0AAE1G575_PETCI</name>
<gene>
    <name evidence="1" type="ORF">Pcinc_010240</name>
</gene>
<evidence type="ECO:0000313" key="1">
    <source>
        <dbReference type="EMBL" id="KAK3885499.1"/>
    </source>
</evidence>
<organism evidence="1 2">
    <name type="scientific">Petrolisthes cinctipes</name>
    <name type="common">Flat porcelain crab</name>
    <dbReference type="NCBI Taxonomy" id="88211"/>
    <lineage>
        <taxon>Eukaryota</taxon>
        <taxon>Metazoa</taxon>
        <taxon>Ecdysozoa</taxon>
        <taxon>Arthropoda</taxon>
        <taxon>Crustacea</taxon>
        <taxon>Multicrustacea</taxon>
        <taxon>Malacostraca</taxon>
        <taxon>Eumalacostraca</taxon>
        <taxon>Eucarida</taxon>
        <taxon>Decapoda</taxon>
        <taxon>Pleocyemata</taxon>
        <taxon>Anomura</taxon>
        <taxon>Galatheoidea</taxon>
        <taxon>Porcellanidae</taxon>
        <taxon>Petrolisthes</taxon>
    </lineage>
</organism>
<sequence length="215" mass="23319">MALVKNAACFHCISQLGVPLAKTVIKSHILTGDDYMSKVGTKHAAMACDPVQYLTNFGEADTMSEQDAALAEMYLVGVWAGARSTTTAETFDQLRVETYTGGSAGIDSLPPTSSVIRGYIQQGYFLVTRACKLLMTAKEHETLLKAVGHGWDEYFGTLLPSKCMKLLPLTLLTTCKCAGRCTTRFCGCRSAGVQCVIFCHGKRNESLCKNLPLTK</sequence>
<dbReference type="AlphaFoldDB" id="A0AAE1G575"/>
<protein>
    <submittedName>
        <fullName evidence="1">Uncharacterized protein</fullName>
    </submittedName>
</protein>
<dbReference type="EMBL" id="JAWQEG010000791">
    <property type="protein sequence ID" value="KAK3885499.1"/>
    <property type="molecule type" value="Genomic_DNA"/>
</dbReference>
<dbReference type="Proteomes" id="UP001286313">
    <property type="component" value="Unassembled WGS sequence"/>
</dbReference>
<comment type="caution">
    <text evidence="1">The sequence shown here is derived from an EMBL/GenBank/DDBJ whole genome shotgun (WGS) entry which is preliminary data.</text>
</comment>
<evidence type="ECO:0000313" key="2">
    <source>
        <dbReference type="Proteomes" id="UP001286313"/>
    </source>
</evidence>
<accession>A0AAE1G575</accession>
<reference evidence="1" key="1">
    <citation type="submission" date="2023-10" db="EMBL/GenBank/DDBJ databases">
        <title>Genome assemblies of two species of porcelain crab, Petrolisthes cinctipes and Petrolisthes manimaculis (Anomura: Porcellanidae).</title>
        <authorList>
            <person name="Angst P."/>
        </authorList>
    </citation>
    <scope>NUCLEOTIDE SEQUENCE</scope>
    <source>
        <strain evidence="1">PB745_01</strain>
        <tissue evidence="1">Gill</tissue>
    </source>
</reference>
<keyword evidence="2" id="KW-1185">Reference proteome</keyword>
<proteinExistence type="predicted"/>